<dbReference type="EMBL" id="BMNY01000001">
    <property type="protein sequence ID" value="GGM66649.1"/>
    <property type="molecule type" value="Genomic_DNA"/>
</dbReference>
<keyword evidence="3" id="KW-1185">Reference proteome</keyword>
<evidence type="ECO:0000313" key="3">
    <source>
        <dbReference type="Proteomes" id="UP000632195"/>
    </source>
</evidence>
<keyword evidence="1" id="KW-0472">Membrane</keyword>
<reference evidence="2" key="1">
    <citation type="journal article" date="2014" name="Int. J. Syst. Evol. Microbiol.">
        <title>Complete genome sequence of Corynebacterium casei LMG S-19264T (=DSM 44701T), isolated from a smear-ripened cheese.</title>
        <authorList>
            <consortium name="US DOE Joint Genome Institute (JGI-PGF)"/>
            <person name="Walter F."/>
            <person name="Albersmeier A."/>
            <person name="Kalinowski J."/>
            <person name="Ruckert C."/>
        </authorList>
    </citation>
    <scope>NUCLEOTIDE SEQUENCE</scope>
    <source>
        <strain evidence="2">JCM 13583</strain>
    </source>
</reference>
<organism evidence="2 3">
    <name type="scientific">Thermogymnomonas acidicola</name>
    <dbReference type="NCBI Taxonomy" id="399579"/>
    <lineage>
        <taxon>Archaea</taxon>
        <taxon>Methanobacteriati</taxon>
        <taxon>Thermoplasmatota</taxon>
        <taxon>Thermoplasmata</taxon>
        <taxon>Thermoplasmatales</taxon>
        <taxon>Thermogymnomonas</taxon>
    </lineage>
</organism>
<sequence>MAMTTVQKLVMVLVGIILVIVGAYIGWVDFFVPVGHLVAGRVDYLIVFFVLVLIGIILLAVVGGTFRRREQKQN</sequence>
<feature type="transmembrane region" description="Helical" evidence="1">
    <location>
        <begin position="44"/>
        <end position="66"/>
    </location>
</feature>
<dbReference type="RefSeq" id="WP_188679401.1">
    <property type="nucleotide sequence ID" value="NZ_BMNY01000001.1"/>
</dbReference>
<accession>A0AA37F8L6</accession>
<dbReference type="Proteomes" id="UP000632195">
    <property type="component" value="Unassembled WGS sequence"/>
</dbReference>
<evidence type="ECO:0000313" key="2">
    <source>
        <dbReference type="EMBL" id="GGM66649.1"/>
    </source>
</evidence>
<keyword evidence="1" id="KW-1133">Transmembrane helix</keyword>
<dbReference type="AlphaFoldDB" id="A0AA37F8L6"/>
<proteinExistence type="predicted"/>
<protein>
    <submittedName>
        <fullName evidence="2">Uncharacterized protein</fullName>
    </submittedName>
</protein>
<comment type="caution">
    <text evidence="2">The sequence shown here is derived from an EMBL/GenBank/DDBJ whole genome shotgun (WGS) entry which is preliminary data.</text>
</comment>
<reference evidence="2" key="2">
    <citation type="submission" date="2022-09" db="EMBL/GenBank/DDBJ databases">
        <authorList>
            <person name="Sun Q."/>
            <person name="Ohkuma M."/>
        </authorList>
    </citation>
    <scope>NUCLEOTIDE SEQUENCE</scope>
    <source>
        <strain evidence="2">JCM 13583</strain>
    </source>
</reference>
<feature type="transmembrane region" description="Helical" evidence="1">
    <location>
        <begin position="9"/>
        <end position="32"/>
    </location>
</feature>
<name>A0AA37F8L6_9ARCH</name>
<gene>
    <name evidence="2" type="ORF">GCM10007108_01040</name>
</gene>
<evidence type="ECO:0000256" key="1">
    <source>
        <dbReference type="SAM" id="Phobius"/>
    </source>
</evidence>
<keyword evidence="1" id="KW-0812">Transmembrane</keyword>